<evidence type="ECO:0000313" key="5">
    <source>
        <dbReference type="EMBL" id="KAK6292016.1"/>
    </source>
</evidence>
<dbReference type="Gene3D" id="3.30.70.330">
    <property type="match status" value="2"/>
</dbReference>
<dbReference type="PANTHER" id="PTHR48025">
    <property type="entry name" value="OS02G0815200 PROTEIN"/>
    <property type="match status" value="1"/>
</dbReference>
<dbReference type="SUPFAM" id="SSF54928">
    <property type="entry name" value="RNA-binding domain, RBD"/>
    <property type="match status" value="2"/>
</dbReference>
<keyword evidence="6" id="KW-1185">Reference proteome</keyword>
<protein>
    <recommendedName>
        <fullName evidence="4">RRM domain-containing protein</fullName>
    </recommendedName>
</protein>
<dbReference type="PANTHER" id="PTHR48025:SF26">
    <property type="entry name" value="HETEROGENEOUS NUCLEAR RIBONUCLEOPROTEIN M-RELATED"/>
    <property type="match status" value="1"/>
</dbReference>
<dbReference type="InterPro" id="IPR035979">
    <property type="entry name" value="RBD_domain_sf"/>
</dbReference>
<feature type="domain" description="RRM" evidence="4">
    <location>
        <begin position="53"/>
        <end position="123"/>
    </location>
</feature>
<dbReference type="InterPro" id="IPR036179">
    <property type="entry name" value="Ig-like_dom_sf"/>
</dbReference>
<dbReference type="Proteomes" id="UP001356427">
    <property type="component" value="Unassembled WGS sequence"/>
</dbReference>
<organism evidence="5 6">
    <name type="scientific">Coregonus suidteri</name>
    <dbReference type="NCBI Taxonomy" id="861788"/>
    <lineage>
        <taxon>Eukaryota</taxon>
        <taxon>Metazoa</taxon>
        <taxon>Chordata</taxon>
        <taxon>Craniata</taxon>
        <taxon>Vertebrata</taxon>
        <taxon>Euteleostomi</taxon>
        <taxon>Actinopterygii</taxon>
        <taxon>Neopterygii</taxon>
        <taxon>Teleostei</taxon>
        <taxon>Protacanthopterygii</taxon>
        <taxon>Salmoniformes</taxon>
        <taxon>Salmonidae</taxon>
        <taxon>Coregoninae</taxon>
        <taxon>Coregonus</taxon>
    </lineage>
</organism>
<sequence>MAVQLQPMTVVTIQPGMFRSPAVSKTEVWSSSICDCCDDIKISVRLCVEINMVKIFIGNLPNEVEKDEIEALFTQHGTVTECAKFKNYAFVHMDDRKSATKAIRSLHLLKLHGRPINVEPSRGKNQGPVKLHVANVEKGNDDELRTLFEEYGTVTECAIVKNFAFVHMSNSDEAKDAIKGLDNSDFQGKRIHVQMSKSRPRGEEEDYGPPPDRCAYWPAPRGYPGDRGQPEPPHYRGRMSGGYPGLPPPPPPPRRAPYPPERAYERERESYAVVDYYEKYRARPAPYGGLSGYGDERRFGSIPPPPPPSVMVRERLAASSLDPYERRTLPPLSYYSRPQCTTYHVPGTPTLTGSLHRLLPATLTEHTLVFDSRLKLSAKIVVETAVLRRLVQKWNSAQRPLSSFQSLVQKWTSAHLDALTLLFRVLYAVPGCFQVCPMQALQLLIMVVLCTHPQSSLDTVLLCPSVSVYSPVSWERDALPLTQLYLLQKYSSHSLDLSHGGKSYLIHQASLSDSGGYCCFQEGRLSGGYLLQVDEHESCQVQAQVPLGRTGLGASGPVSLLLLCLHSCSVAVDICQARVERGRGVG</sequence>
<keyword evidence="1 2" id="KW-0694">RNA-binding</keyword>
<feature type="compositionally biased region" description="Pro residues" evidence="3">
    <location>
        <begin position="245"/>
        <end position="260"/>
    </location>
</feature>
<feature type="region of interest" description="Disordered" evidence="3">
    <location>
        <begin position="188"/>
        <end position="264"/>
    </location>
</feature>
<dbReference type="Pfam" id="PF00076">
    <property type="entry name" value="RRM_1"/>
    <property type="match status" value="2"/>
</dbReference>
<gene>
    <name evidence="5" type="ORF">J4Q44_G00378010</name>
</gene>
<evidence type="ECO:0000256" key="3">
    <source>
        <dbReference type="SAM" id="MobiDB-lite"/>
    </source>
</evidence>
<evidence type="ECO:0000256" key="1">
    <source>
        <dbReference type="ARBA" id="ARBA00022884"/>
    </source>
</evidence>
<accession>A0AAN8KSV7</accession>
<dbReference type="InterPro" id="IPR012677">
    <property type="entry name" value="Nucleotide-bd_a/b_plait_sf"/>
</dbReference>
<feature type="domain" description="RRM" evidence="4">
    <location>
        <begin position="129"/>
        <end position="198"/>
    </location>
</feature>
<dbReference type="SMART" id="SM00360">
    <property type="entry name" value="RRM"/>
    <property type="match status" value="2"/>
</dbReference>
<evidence type="ECO:0000256" key="2">
    <source>
        <dbReference type="PROSITE-ProRule" id="PRU00176"/>
    </source>
</evidence>
<evidence type="ECO:0000259" key="4">
    <source>
        <dbReference type="PROSITE" id="PS50102"/>
    </source>
</evidence>
<dbReference type="AlphaFoldDB" id="A0AAN8KSV7"/>
<evidence type="ECO:0000313" key="6">
    <source>
        <dbReference type="Proteomes" id="UP001356427"/>
    </source>
</evidence>
<dbReference type="GO" id="GO:0003729">
    <property type="term" value="F:mRNA binding"/>
    <property type="evidence" value="ECO:0007669"/>
    <property type="project" value="TreeGrafter"/>
</dbReference>
<dbReference type="SUPFAM" id="SSF48726">
    <property type="entry name" value="Immunoglobulin"/>
    <property type="match status" value="1"/>
</dbReference>
<reference evidence="5 6" key="1">
    <citation type="submission" date="2021-04" db="EMBL/GenBank/DDBJ databases">
        <authorList>
            <person name="De Guttry C."/>
            <person name="Zahm M."/>
            <person name="Klopp C."/>
            <person name="Cabau C."/>
            <person name="Louis A."/>
            <person name="Berthelot C."/>
            <person name="Parey E."/>
            <person name="Roest Crollius H."/>
            <person name="Montfort J."/>
            <person name="Robinson-Rechavi M."/>
            <person name="Bucao C."/>
            <person name="Bouchez O."/>
            <person name="Gislard M."/>
            <person name="Lluch J."/>
            <person name="Milhes M."/>
            <person name="Lampietro C."/>
            <person name="Lopez Roques C."/>
            <person name="Donnadieu C."/>
            <person name="Braasch I."/>
            <person name="Desvignes T."/>
            <person name="Postlethwait J."/>
            <person name="Bobe J."/>
            <person name="Wedekind C."/>
            <person name="Guiguen Y."/>
        </authorList>
    </citation>
    <scope>NUCLEOTIDE SEQUENCE [LARGE SCALE GENOMIC DNA]</scope>
    <source>
        <strain evidence="5">Cs_M1</strain>
        <tissue evidence="5">Blood</tissue>
    </source>
</reference>
<proteinExistence type="predicted"/>
<dbReference type="InterPro" id="IPR000504">
    <property type="entry name" value="RRM_dom"/>
</dbReference>
<dbReference type="EMBL" id="JAGTTL010000039">
    <property type="protein sequence ID" value="KAK6292016.1"/>
    <property type="molecule type" value="Genomic_DNA"/>
</dbReference>
<comment type="caution">
    <text evidence="5">The sequence shown here is derived from an EMBL/GenBank/DDBJ whole genome shotgun (WGS) entry which is preliminary data.</text>
</comment>
<name>A0AAN8KSV7_9TELE</name>
<dbReference type="GO" id="GO:0005634">
    <property type="term" value="C:nucleus"/>
    <property type="evidence" value="ECO:0007669"/>
    <property type="project" value="TreeGrafter"/>
</dbReference>
<dbReference type="PROSITE" id="PS50102">
    <property type="entry name" value="RRM"/>
    <property type="match status" value="2"/>
</dbReference>
<dbReference type="InterPro" id="IPR050502">
    <property type="entry name" value="Euk_RNA-bind_prot"/>
</dbReference>